<proteinExistence type="predicted"/>
<evidence type="ECO:0008006" key="5">
    <source>
        <dbReference type="Google" id="ProtNLM"/>
    </source>
</evidence>
<dbReference type="KEGG" id="mcoo:MCOO_39180"/>
<dbReference type="Proteomes" id="UP000465866">
    <property type="component" value="Chromosome"/>
</dbReference>
<evidence type="ECO:0000313" key="3">
    <source>
        <dbReference type="EMBL" id="BBX47903.1"/>
    </source>
</evidence>
<protein>
    <recommendedName>
        <fullName evidence="5">DUF2993 domain-containing protein</fullName>
    </recommendedName>
</protein>
<evidence type="ECO:0000313" key="4">
    <source>
        <dbReference type="Proteomes" id="UP000465866"/>
    </source>
</evidence>
<keyword evidence="2" id="KW-0472">Membrane</keyword>
<accession>A0A7I7L1A4</accession>
<dbReference type="EMBL" id="AP022569">
    <property type="protein sequence ID" value="BBX47903.1"/>
    <property type="molecule type" value="Genomic_DNA"/>
</dbReference>
<feature type="transmembrane region" description="Helical" evidence="2">
    <location>
        <begin position="73"/>
        <end position="93"/>
    </location>
</feature>
<reference evidence="3 4" key="1">
    <citation type="journal article" date="2019" name="Emerg. Microbes Infect.">
        <title>Comprehensive subspecies identification of 175 nontuberculous mycobacteria species based on 7547 genomic profiles.</title>
        <authorList>
            <person name="Matsumoto Y."/>
            <person name="Kinjo T."/>
            <person name="Motooka D."/>
            <person name="Nabeya D."/>
            <person name="Jung N."/>
            <person name="Uechi K."/>
            <person name="Horii T."/>
            <person name="Iida T."/>
            <person name="Fujita J."/>
            <person name="Nakamura S."/>
        </authorList>
    </citation>
    <scope>NUCLEOTIDE SEQUENCE [LARGE SCALE GENOMIC DNA]</scope>
    <source>
        <strain evidence="3 4">JCM 12404</strain>
    </source>
</reference>
<feature type="compositionally biased region" description="Low complexity" evidence="1">
    <location>
        <begin position="22"/>
        <end position="35"/>
    </location>
</feature>
<keyword evidence="2" id="KW-1133">Transmembrane helix</keyword>
<gene>
    <name evidence="3" type="ORF">MCOO_39180</name>
</gene>
<keyword evidence="2" id="KW-0812">Transmembrane</keyword>
<feature type="region of interest" description="Disordered" evidence="1">
    <location>
        <begin position="1"/>
        <end position="65"/>
    </location>
</feature>
<evidence type="ECO:0000256" key="2">
    <source>
        <dbReference type="SAM" id="Phobius"/>
    </source>
</evidence>
<dbReference type="AlphaFoldDB" id="A0A7I7L1A4"/>
<feature type="compositionally biased region" description="Pro residues" evidence="1">
    <location>
        <begin position="1"/>
        <end position="10"/>
    </location>
</feature>
<keyword evidence="4" id="KW-1185">Reference proteome</keyword>
<dbReference type="Pfam" id="PF11209">
    <property type="entry name" value="LmeA"/>
    <property type="match status" value="1"/>
</dbReference>
<evidence type="ECO:0000256" key="1">
    <source>
        <dbReference type="SAM" id="MobiDB-lite"/>
    </source>
</evidence>
<name>A0A7I7L1A4_9MYCO</name>
<dbReference type="RefSeq" id="WP_179963307.1">
    <property type="nucleotide sequence ID" value="NZ_AP022569.1"/>
</dbReference>
<dbReference type="InterPro" id="IPR021373">
    <property type="entry name" value="DUF2993"/>
</dbReference>
<sequence>MTNPQGPPQQDPSMWARPGENSPPTQSTSQSYSPPAREYPATAEFPAGSPPPQDSTAPEKTKRRFQFRRSDPVSIILVLVIVAALGIAALIGGELYARNRANNVVATATQCVVQDGATASFGPSPFLLQHLTGHYKDISIHTAGHNIKNAKGMKADININDVDLHGNADSKGTIGELDANITWTSEGIQETIQDSLPFIGGLVNSVSTNPGAGTIELSGAMGLGGVTVKPQVADGALTLQVYKVTALGAIIPHETAQTALNTFTAALLKQYPLGIRADSVQVTDSGVIAHFSTHNASIPPGGQDPCFAHV</sequence>
<organism evidence="3 4">
    <name type="scientific">Mycobacterium cookii</name>
    <dbReference type="NCBI Taxonomy" id="1775"/>
    <lineage>
        <taxon>Bacteria</taxon>
        <taxon>Bacillati</taxon>
        <taxon>Actinomycetota</taxon>
        <taxon>Actinomycetes</taxon>
        <taxon>Mycobacteriales</taxon>
        <taxon>Mycobacteriaceae</taxon>
        <taxon>Mycobacterium</taxon>
    </lineage>
</organism>